<dbReference type="EMBL" id="JAPUUL010000627">
    <property type="protein sequence ID" value="KAJ8129916.1"/>
    <property type="molecule type" value="Genomic_DNA"/>
</dbReference>
<comment type="caution">
    <text evidence="1">The sequence shown here is derived from an EMBL/GenBank/DDBJ whole genome shotgun (WGS) entry which is preliminary data.</text>
</comment>
<protein>
    <submittedName>
        <fullName evidence="1">Uncharacterized protein</fullName>
    </submittedName>
</protein>
<sequence length="833" mass="89988">MVRSASWSVRTATIWAIAFAATGVLGDDLLVTSGFSNCNNNSDITVDNVDIKYNNADKTVTFNVAGSSAKEQNVSATLTVTAFGQNVYSNEFNPCAAATFVKQLCPVPAGHFGANGTQAIPPEFADKIPSIAFQLPDIAAQAKLQLTSLDDNSTIGCVQSEVTNGKTVDVPAVSYIAAGIAAGALVLGGASAISAAVSGVAAGAGSSVGGVGTVSPSFGEVFGVFHGFALNGMMSVQFPQVYRSFSKNFAFSTGLIPWREMQIGIDNFRSRTGGNLTRDSVELLQNTTLVFPDGSTSSANGTLFKRTVKDFALLTLREIDTQVNETTTDNASPTESAIRTAVSGIQGFVNTLAVPESNTFMTVLEIVAIVIGVIIVGILLVKVILEAWALFGRFPESLADFRKHYWGSIARAVTSLILLLYGVWVLYCVFQFTNGDSWAAQALAAVTLALFTGILAFFSWKIWSTARKLKAAEGDTASLYEDKLYWRKYSLFYESYKKGYWWVFMPVIFYLFAKGTVIAATDGHGMVQTIASLVVEGLFLILLLWSRPYERKSGNIINITIQVVRVISVILILVFVEEFGIAQTTQTVAGVALIGVQSALAVTLAILILWNTIISLCKQNPHQKRRKEMERLQRDTLTPLDARNSLLQLGRTKSDENNTFSFAKLTTVGDTKNPVNDASNRGSSPEMYQYTSSERASSGYLQAPNQSRPLTPATPLGANSSRENLIINAAPIDREPTIPNLGDFGESRPYQGRPAACPASIASTTTFRFFRPAASSYSPAFFEMDSLVARYSRPAAFQSETLAEDQHDDFQNDVTPSLSLKFAMPPVAQVRKA</sequence>
<reference evidence="1" key="1">
    <citation type="submission" date="2022-12" db="EMBL/GenBank/DDBJ databases">
        <title>Genome Sequence of Lasiodiplodia mahajangana.</title>
        <authorList>
            <person name="Buettner E."/>
        </authorList>
    </citation>
    <scope>NUCLEOTIDE SEQUENCE</scope>
    <source>
        <strain evidence="1">VT137</strain>
    </source>
</reference>
<name>A0ACC2JR74_9PEZI</name>
<dbReference type="Proteomes" id="UP001153332">
    <property type="component" value="Unassembled WGS sequence"/>
</dbReference>
<gene>
    <name evidence="1" type="ORF">O1611_g3713</name>
</gene>
<keyword evidence="2" id="KW-1185">Reference proteome</keyword>
<proteinExistence type="predicted"/>
<organism evidence="1 2">
    <name type="scientific">Lasiodiplodia mahajangana</name>
    <dbReference type="NCBI Taxonomy" id="1108764"/>
    <lineage>
        <taxon>Eukaryota</taxon>
        <taxon>Fungi</taxon>
        <taxon>Dikarya</taxon>
        <taxon>Ascomycota</taxon>
        <taxon>Pezizomycotina</taxon>
        <taxon>Dothideomycetes</taxon>
        <taxon>Dothideomycetes incertae sedis</taxon>
        <taxon>Botryosphaeriales</taxon>
        <taxon>Botryosphaeriaceae</taxon>
        <taxon>Lasiodiplodia</taxon>
    </lineage>
</organism>
<evidence type="ECO:0000313" key="2">
    <source>
        <dbReference type="Proteomes" id="UP001153332"/>
    </source>
</evidence>
<evidence type="ECO:0000313" key="1">
    <source>
        <dbReference type="EMBL" id="KAJ8129916.1"/>
    </source>
</evidence>
<accession>A0ACC2JR74</accession>